<name>A0A5M9I574_9FIRM</name>
<feature type="transmembrane region" description="Helical" evidence="1">
    <location>
        <begin position="211"/>
        <end position="233"/>
    </location>
</feature>
<feature type="transmembrane region" description="Helical" evidence="1">
    <location>
        <begin position="167"/>
        <end position="191"/>
    </location>
</feature>
<keyword evidence="1" id="KW-0812">Transmembrane</keyword>
<accession>A0A5M9I574</accession>
<dbReference type="Proteomes" id="UP000322025">
    <property type="component" value="Unassembled WGS sequence"/>
</dbReference>
<feature type="transmembrane region" description="Helical" evidence="1">
    <location>
        <begin position="12"/>
        <end position="36"/>
    </location>
</feature>
<protein>
    <submittedName>
        <fullName evidence="2">ABC transporter permease</fullName>
    </submittedName>
</protein>
<evidence type="ECO:0000256" key="1">
    <source>
        <dbReference type="SAM" id="Phobius"/>
    </source>
</evidence>
<dbReference type="EMBL" id="VMSO01000001">
    <property type="protein sequence ID" value="KAA8502971.1"/>
    <property type="molecule type" value="Genomic_DNA"/>
</dbReference>
<dbReference type="AlphaFoldDB" id="A0A5M9I574"/>
<organism evidence="2 3">
    <name type="scientific">Mediterraneibacter catenae</name>
    <dbReference type="NCBI Taxonomy" id="2594882"/>
    <lineage>
        <taxon>Bacteria</taxon>
        <taxon>Bacillati</taxon>
        <taxon>Bacillota</taxon>
        <taxon>Clostridia</taxon>
        <taxon>Lachnospirales</taxon>
        <taxon>Lachnospiraceae</taxon>
        <taxon>Mediterraneibacter</taxon>
    </lineage>
</organism>
<feature type="transmembrane region" description="Helical" evidence="1">
    <location>
        <begin position="56"/>
        <end position="78"/>
    </location>
</feature>
<reference evidence="2" key="1">
    <citation type="submission" date="2019-07" db="EMBL/GenBank/DDBJ databases">
        <authorList>
            <person name="Wongkuna S."/>
            <person name="Scaria J."/>
        </authorList>
    </citation>
    <scope>NUCLEOTIDE SEQUENCE [LARGE SCALE GENOMIC DNA]</scope>
    <source>
        <strain evidence="2">SW178</strain>
    </source>
</reference>
<comment type="caution">
    <text evidence="2">The sequence shown here is derived from an EMBL/GenBank/DDBJ whole genome shotgun (WGS) entry which is preliminary data.</text>
</comment>
<dbReference type="OrthoDB" id="1910346at2"/>
<sequence length="240" mass="25619">MSFRLECKKIRRTGLAGAFIAGSIIAAALPVINTAARPDTFTSMAGSPAAVLADSNLQIISMLNLLLITAGACILYHMEYADNAIQKMQSLPIRESGLFSGKCGILLPFLVLMFVFEAASLCFCGGYWLNAGREELVEVLQTLGFTMLLTLPAAVTALVIASACRNLWTALGIGILCIFLATMLPADIFIASLFPYALPFQLLPGMGTDRVIHYCIAAVCEAAAACAAEIIYLKVRRLSA</sequence>
<keyword evidence="3" id="KW-1185">Reference proteome</keyword>
<dbReference type="Pfam" id="PF12730">
    <property type="entry name" value="ABC2_membrane_4"/>
    <property type="match status" value="1"/>
</dbReference>
<keyword evidence="1" id="KW-1133">Transmembrane helix</keyword>
<evidence type="ECO:0000313" key="2">
    <source>
        <dbReference type="EMBL" id="KAA8502971.1"/>
    </source>
</evidence>
<feature type="transmembrane region" description="Helical" evidence="1">
    <location>
        <begin position="140"/>
        <end position="160"/>
    </location>
</feature>
<feature type="transmembrane region" description="Helical" evidence="1">
    <location>
        <begin position="99"/>
        <end position="128"/>
    </location>
</feature>
<dbReference type="RefSeq" id="WP_087150247.1">
    <property type="nucleotide sequence ID" value="NZ_VMSO01000001.1"/>
</dbReference>
<keyword evidence="1" id="KW-0472">Membrane</keyword>
<proteinExistence type="predicted"/>
<evidence type="ECO:0000313" key="3">
    <source>
        <dbReference type="Proteomes" id="UP000322025"/>
    </source>
</evidence>
<gene>
    <name evidence="2" type="ORF">FNY66_01605</name>
</gene>